<evidence type="ECO:0000313" key="2">
    <source>
        <dbReference type="Proteomes" id="UP000887159"/>
    </source>
</evidence>
<dbReference type="Proteomes" id="UP000887159">
    <property type="component" value="Unassembled WGS sequence"/>
</dbReference>
<organism evidence="1 2">
    <name type="scientific">Trichonephila clavipes</name>
    <name type="common">Golden silk orbweaver</name>
    <name type="synonym">Nephila clavipes</name>
    <dbReference type="NCBI Taxonomy" id="2585209"/>
    <lineage>
        <taxon>Eukaryota</taxon>
        <taxon>Metazoa</taxon>
        <taxon>Ecdysozoa</taxon>
        <taxon>Arthropoda</taxon>
        <taxon>Chelicerata</taxon>
        <taxon>Arachnida</taxon>
        <taxon>Araneae</taxon>
        <taxon>Araneomorphae</taxon>
        <taxon>Entelegynae</taxon>
        <taxon>Araneoidea</taxon>
        <taxon>Nephilidae</taxon>
        <taxon>Trichonephila</taxon>
    </lineage>
</organism>
<protein>
    <submittedName>
        <fullName evidence="1">Uncharacterized protein</fullName>
    </submittedName>
</protein>
<evidence type="ECO:0000313" key="1">
    <source>
        <dbReference type="EMBL" id="GFX92020.1"/>
    </source>
</evidence>
<keyword evidence="2" id="KW-1185">Reference proteome</keyword>
<name>A0A8X6RDE3_TRICX</name>
<proteinExistence type="predicted"/>
<dbReference type="EMBL" id="BMAU01021139">
    <property type="protein sequence ID" value="GFX92020.1"/>
    <property type="molecule type" value="Genomic_DNA"/>
</dbReference>
<dbReference type="AlphaFoldDB" id="A0A8X6RDE3"/>
<reference evidence="1" key="1">
    <citation type="submission" date="2020-08" db="EMBL/GenBank/DDBJ databases">
        <title>Multicomponent nature underlies the extraordinary mechanical properties of spider dragline silk.</title>
        <authorList>
            <person name="Kono N."/>
            <person name="Nakamura H."/>
            <person name="Mori M."/>
            <person name="Yoshida Y."/>
            <person name="Ohtoshi R."/>
            <person name="Malay A.D."/>
            <person name="Moran D.A.P."/>
            <person name="Tomita M."/>
            <person name="Numata K."/>
            <person name="Arakawa K."/>
        </authorList>
    </citation>
    <scope>NUCLEOTIDE SEQUENCE</scope>
</reference>
<comment type="caution">
    <text evidence="1">The sequence shown here is derived from an EMBL/GenBank/DDBJ whole genome shotgun (WGS) entry which is preliminary data.</text>
</comment>
<gene>
    <name evidence="1" type="ORF">TNCV_5004841</name>
</gene>
<accession>A0A8X6RDE3</accession>
<sequence length="116" mass="13699">MIGLLIWQDNEVVHNHLSTVVQWLHYGIFRGREFHNVEEHRHTPHGVVSRRKNMCCVKKFGQDLLQEDQIRLTTQKVQSNEVIYLNAGPNIDQEMLLSNTLLRTMRVLMGMMRIYV</sequence>